<evidence type="ECO:0000313" key="4">
    <source>
        <dbReference type="WBParaSite" id="SBAD_0000195001-mRNA-1"/>
    </source>
</evidence>
<proteinExistence type="predicted"/>
<dbReference type="WBParaSite" id="SBAD_0000195001-mRNA-1">
    <property type="protein sequence ID" value="SBAD_0000195001-mRNA-1"/>
    <property type="gene ID" value="SBAD_0000195001"/>
</dbReference>
<gene>
    <name evidence="2" type="ORF">SBAD_LOCUS1860</name>
</gene>
<reference evidence="2 3" key="2">
    <citation type="submission" date="2018-11" db="EMBL/GenBank/DDBJ databases">
        <authorList>
            <consortium name="Pathogen Informatics"/>
        </authorList>
    </citation>
    <scope>NUCLEOTIDE SEQUENCE [LARGE SCALE GENOMIC DNA]</scope>
</reference>
<protein>
    <submittedName>
        <fullName evidence="4">Secreted protein</fullName>
    </submittedName>
</protein>
<sequence length="55" mass="6117">MAMVMAMAMAMAMATATVRTTRGGDDQLVEDQHLTWFVVARPAGDNWLRWSSSSR</sequence>
<name>A0A183IE16_9BILA</name>
<evidence type="ECO:0000256" key="1">
    <source>
        <dbReference type="SAM" id="SignalP"/>
    </source>
</evidence>
<dbReference type="EMBL" id="UZAM01006978">
    <property type="protein sequence ID" value="VDO95691.1"/>
    <property type="molecule type" value="Genomic_DNA"/>
</dbReference>
<dbReference type="Proteomes" id="UP000270296">
    <property type="component" value="Unassembled WGS sequence"/>
</dbReference>
<keyword evidence="3" id="KW-1185">Reference proteome</keyword>
<dbReference type="AlphaFoldDB" id="A0A183IE16"/>
<keyword evidence="1" id="KW-0732">Signal</keyword>
<reference evidence="4" key="1">
    <citation type="submission" date="2016-06" db="UniProtKB">
        <authorList>
            <consortium name="WormBaseParasite"/>
        </authorList>
    </citation>
    <scope>IDENTIFICATION</scope>
</reference>
<evidence type="ECO:0000313" key="3">
    <source>
        <dbReference type="Proteomes" id="UP000270296"/>
    </source>
</evidence>
<organism evidence="4">
    <name type="scientific">Soboliphyme baturini</name>
    <dbReference type="NCBI Taxonomy" id="241478"/>
    <lineage>
        <taxon>Eukaryota</taxon>
        <taxon>Metazoa</taxon>
        <taxon>Ecdysozoa</taxon>
        <taxon>Nematoda</taxon>
        <taxon>Enoplea</taxon>
        <taxon>Dorylaimia</taxon>
        <taxon>Dioctophymatida</taxon>
        <taxon>Dioctophymatoidea</taxon>
        <taxon>Soboliphymatidae</taxon>
        <taxon>Soboliphyme</taxon>
    </lineage>
</organism>
<feature type="signal peptide" evidence="1">
    <location>
        <begin position="1"/>
        <end position="23"/>
    </location>
</feature>
<evidence type="ECO:0000313" key="2">
    <source>
        <dbReference type="EMBL" id="VDO95691.1"/>
    </source>
</evidence>
<accession>A0A183IE16</accession>
<feature type="chain" id="PRO_5043139965" evidence="1">
    <location>
        <begin position="24"/>
        <end position="55"/>
    </location>
</feature>